<dbReference type="AlphaFoldDB" id="A0A673JJF1"/>
<evidence type="ECO:0000313" key="2">
    <source>
        <dbReference type="Proteomes" id="UP000472270"/>
    </source>
</evidence>
<reference evidence="1" key="2">
    <citation type="submission" date="2025-09" db="UniProtKB">
        <authorList>
            <consortium name="Ensembl"/>
        </authorList>
    </citation>
    <scope>IDENTIFICATION</scope>
</reference>
<dbReference type="Proteomes" id="UP000472270">
    <property type="component" value="Unassembled WGS sequence"/>
</dbReference>
<proteinExistence type="predicted"/>
<name>A0A673JJF1_9TELE</name>
<accession>A0A673JJF1</accession>
<dbReference type="GO" id="GO:0015889">
    <property type="term" value="P:cobalamin transport"/>
    <property type="evidence" value="ECO:0007669"/>
    <property type="project" value="TreeGrafter"/>
</dbReference>
<dbReference type="GO" id="GO:0005615">
    <property type="term" value="C:extracellular space"/>
    <property type="evidence" value="ECO:0007669"/>
    <property type="project" value="TreeGrafter"/>
</dbReference>
<organism evidence="1 2">
    <name type="scientific">Sinocyclocheilus rhinocerous</name>
    <dbReference type="NCBI Taxonomy" id="307959"/>
    <lineage>
        <taxon>Eukaryota</taxon>
        <taxon>Metazoa</taxon>
        <taxon>Chordata</taxon>
        <taxon>Craniata</taxon>
        <taxon>Vertebrata</taxon>
        <taxon>Euteleostomi</taxon>
        <taxon>Actinopterygii</taxon>
        <taxon>Neopterygii</taxon>
        <taxon>Teleostei</taxon>
        <taxon>Ostariophysi</taxon>
        <taxon>Cypriniformes</taxon>
        <taxon>Cyprinidae</taxon>
        <taxon>Cyprininae</taxon>
        <taxon>Sinocyclocheilus</taxon>
    </lineage>
</organism>
<evidence type="ECO:0000313" key="1">
    <source>
        <dbReference type="Ensembl" id="ENSSRHP00000050283.1"/>
    </source>
</evidence>
<dbReference type="GO" id="GO:0031419">
    <property type="term" value="F:cobalamin binding"/>
    <property type="evidence" value="ECO:0007669"/>
    <property type="project" value="TreeGrafter"/>
</dbReference>
<protein>
    <submittedName>
        <fullName evidence="1">Uncharacterized protein</fullName>
    </submittedName>
</protein>
<dbReference type="InterPro" id="IPR051588">
    <property type="entry name" value="Cobalamin_Transport"/>
</dbReference>
<dbReference type="Gene3D" id="2.170.130.30">
    <property type="match status" value="1"/>
</dbReference>
<keyword evidence="2" id="KW-1185">Reference proteome</keyword>
<reference evidence="1" key="1">
    <citation type="submission" date="2025-08" db="UniProtKB">
        <authorList>
            <consortium name="Ensembl"/>
        </authorList>
    </citation>
    <scope>IDENTIFICATION</scope>
</reference>
<dbReference type="PANTHER" id="PTHR10559:SF18">
    <property type="entry name" value="TRANSCOBALAMIN II"/>
    <property type="match status" value="1"/>
</dbReference>
<sequence>LHCDVSLSLSLALSRSLSLALSRSLAHARTHTHAHTHLSLSLARSRAHAHTQLGGRDDHSGKQGQIPIKVTVINKFNNTNVSYSPIATVGMPMFGVLNQLHDTNNNFNFTYTISKSYGIYLQSVNGLAGSTENHTYWELLSKKGNTITRLNVGIGCYQPKKNENFIMNFTTWD</sequence>
<dbReference type="Ensembl" id="ENSSRHT00000051701.1">
    <property type="protein sequence ID" value="ENSSRHP00000050283.1"/>
    <property type="gene ID" value="ENSSRHG00000025318.1"/>
</dbReference>
<dbReference type="PANTHER" id="PTHR10559">
    <property type="entry name" value="TRANSCOBALAMIN-1/GASTRIC INTRINSIC FACTOR"/>
    <property type="match status" value="1"/>
</dbReference>